<name>A0A6N8IQY0_9BURK</name>
<keyword evidence="2" id="KW-1185">Reference proteome</keyword>
<gene>
    <name evidence="1" type="ORF">GON04_05795</name>
</gene>
<protein>
    <submittedName>
        <fullName evidence="1">Aspartate/glutamate racemase family protein</fullName>
    </submittedName>
</protein>
<accession>A0A6N8IQY0</accession>
<evidence type="ECO:0000313" key="2">
    <source>
        <dbReference type="Proteomes" id="UP000469385"/>
    </source>
</evidence>
<dbReference type="Pfam" id="PF01177">
    <property type="entry name" value="Asp_Glu_race"/>
    <property type="match status" value="1"/>
</dbReference>
<dbReference type="GO" id="GO:0047661">
    <property type="term" value="F:amino-acid racemase activity"/>
    <property type="evidence" value="ECO:0007669"/>
    <property type="project" value="InterPro"/>
</dbReference>
<dbReference type="InterPro" id="IPR015942">
    <property type="entry name" value="Asp/Glu/hydantoin_racemase"/>
</dbReference>
<evidence type="ECO:0000313" key="1">
    <source>
        <dbReference type="EMBL" id="MVQ28945.1"/>
    </source>
</evidence>
<organism evidence="1 2">
    <name type="scientific">Ramlibacter pinisoli</name>
    <dbReference type="NCBI Taxonomy" id="2682844"/>
    <lineage>
        <taxon>Bacteria</taxon>
        <taxon>Pseudomonadati</taxon>
        <taxon>Pseudomonadota</taxon>
        <taxon>Betaproteobacteria</taxon>
        <taxon>Burkholderiales</taxon>
        <taxon>Comamonadaceae</taxon>
        <taxon>Ramlibacter</taxon>
    </lineage>
</organism>
<proteinExistence type="predicted"/>
<reference evidence="1 2" key="1">
    <citation type="submission" date="2019-12" db="EMBL/GenBank/DDBJ databases">
        <authorList>
            <person name="Huq M.A."/>
        </authorList>
    </citation>
    <scope>NUCLEOTIDE SEQUENCE [LARGE SCALE GENOMIC DNA]</scope>
    <source>
        <strain evidence="1 2">MAH-25</strain>
    </source>
</reference>
<sequence length="228" mass="23833">MGLLALDTRFPRPPGDLGRGDAWGVPVLRRVVARAAPSAIVRPAAGADLDTVLPPFVQAARELAQAGVQAITTSCGFLVLAQQRLQEALPVPVVTSSLLLLPQCLQHERRVGVLTIDDRSLGEAHLLAAGVPRDRLADVVVQGVAPAGHFASSILGDRATLDLARAAGDVVAAALALRQRDAGLRTVVLECTNMPPYRQAVEAATGLRTLCLLDHPVLRALAGAAGRQ</sequence>
<dbReference type="EMBL" id="WSEL01000003">
    <property type="protein sequence ID" value="MVQ28945.1"/>
    <property type="molecule type" value="Genomic_DNA"/>
</dbReference>
<dbReference type="AlphaFoldDB" id="A0A6N8IQY0"/>
<comment type="caution">
    <text evidence="1">The sequence shown here is derived from an EMBL/GenBank/DDBJ whole genome shotgun (WGS) entry which is preliminary data.</text>
</comment>
<dbReference type="Proteomes" id="UP000469385">
    <property type="component" value="Unassembled WGS sequence"/>
</dbReference>